<name>A0A1S8A4K2_ROSNE</name>
<dbReference type="AlphaFoldDB" id="A0A1S8A4K2"/>
<organism evidence="1">
    <name type="scientific">Rosellinia necatrix</name>
    <name type="common">White root-rot fungus</name>
    <dbReference type="NCBI Taxonomy" id="77044"/>
    <lineage>
        <taxon>Eukaryota</taxon>
        <taxon>Fungi</taxon>
        <taxon>Dikarya</taxon>
        <taxon>Ascomycota</taxon>
        <taxon>Pezizomycotina</taxon>
        <taxon>Sordariomycetes</taxon>
        <taxon>Xylariomycetidae</taxon>
        <taxon>Xylariales</taxon>
        <taxon>Xylariaceae</taxon>
        <taxon>Rosellinia</taxon>
    </lineage>
</organism>
<sequence>MIIPPFEAKCSTVAYYLEISLQRLGLRVVGVVQDKISNNQSEVQEPPARPAGRYGVSCGSILLPFNLYFEKRVEVVVRLLRRVEKDILLAPVAGGLGVHDAEHSLGDESG</sequence>
<keyword evidence="2" id="KW-1185">Reference proteome</keyword>
<evidence type="ECO:0000313" key="1">
    <source>
        <dbReference type="EMBL" id="GAW25017.1"/>
    </source>
</evidence>
<protein>
    <submittedName>
        <fullName evidence="1">Uncharacterized protein</fullName>
    </submittedName>
</protein>
<accession>A0A1S8A4K2</accession>
<evidence type="ECO:0000313" key="2">
    <source>
        <dbReference type="Proteomes" id="UP000054516"/>
    </source>
</evidence>
<dbReference type="EMBL" id="DF977446">
    <property type="protein sequence ID" value="GAW25017.1"/>
    <property type="molecule type" value="Genomic_DNA"/>
</dbReference>
<proteinExistence type="predicted"/>
<reference evidence="1" key="1">
    <citation type="submission" date="2016-03" db="EMBL/GenBank/DDBJ databases">
        <title>Draft genome sequence of Rosellinia necatrix.</title>
        <authorList>
            <person name="Kanematsu S."/>
        </authorList>
    </citation>
    <scope>NUCLEOTIDE SEQUENCE [LARGE SCALE GENOMIC DNA]</scope>
    <source>
        <strain evidence="1">W97</strain>
    </source>
</reference>
<dbReference type="Proteomes" id="UP000054516">
    <property type="component" value="Unassembled WGS sequence"/>
</dbReference>
<gene>
    <name evidence="1" type="ORF">SAMD00023353_0100530</name>
</gene>